<evidence type="ECO:0000259" key="5">
    <source>
        <dbReference type="Pfam" id="PF20703"/>
    </source>
</evidence>
<evidence type="ECO:0000313" key="7">
    <source>
        <dbReference type="Proteomes" id="UP000479526"/>
    </source>
</evidence>
<feature type="repeat" description="WD" evidence="3">
    <location>
        <begin position="868"/>
        <end position="909"/>
    </location>
</feature>
<dbReference type="InterPro" id="IPR027417">
    <property type="entry name" value="P-loop_NTPase"/>
</dbReference>
<feature type="repeat" description="WD" evidence="3">
    <location>
        <begin position="1125"/>
        <end position="1152"/>
    </location>
</feature>
<evidence type="ECO:0000256" key="2">
    <source>
        <dbReference type="ARBA" id="ARBA00022737"/>
    </source>
</evidence>
<dbReference type="InterPro" id="IPR050505">
    <property type="entry name" value="WDR55/POC1"/>
</dbReference>
<feature type="repeat" description="WD" evidence="3">
    <location>
        <begin position="911"/>
        <end position="944"/>
    </location>
</feature>
<gene>
    <name evidence="6" type="ORF">GT755_29320</name>
</gene>
<dbReference type="InterPro" id="IPR049052">
    <property type="entry name" value="nSTAND1"/>
</dbReference>
<reference evidence="6 7" key="1">
    <citation type="submission" date="2020-01" db="EMBL/GenBank/DDBJ databases">
        <title>Herbidospora sp. NEAU-GS84 nov., a novel actinomycete isolated from soil.</title>
        <authorList>
            <person name="Han L."/>
        </authorList>
    </citation>
    <scope>NUCLEOTIDE SEQUENCE [LARGE SCALE GENOMIC DNA]</scope>
    <source>
        <strain evidence="6 7">NEAU-GS84</strain>
    </source>
</reference>
<dbReference type="PROSITE" id="PS50082">
    <property type="entry name" value="WD_REPEATS_2"/>
    <property type="match status" value="7"/>
</dbReference>
<feature type="region of interest" description="Disordered" evidence="4">
    <location>
        <begin position="20"/>
        <end position="40"/>
    </location>
</feature>
<dbReference type="RefSeq" id="WP_161482805.1">
    <property type="nucleotide sequence ID" value="NZ_WXEW01000009.1"/>
</dbReference>
<dbReference type="PANTHER" id="PTHR44019:SF8">
    <property type="entry name" value="POC1 CENTRIOLAR PROTEIN HOMOLOG"/>
    <property type="match status" value="1"/>
</dbReference>
<keyword evidence="7" id="KW-1185">Reference proteome</keyword>
<dbReference type="InterPro" id="IPR020472">
    <property type="entry name" value="WD40_PAC1"/>
</dbReference>
<feature type="repeat" description="WD" evidence="3">
    <location>
        <begin position="1173"/>
        <end position="1214"/>
    </location>
</feature>
<evidence type="ECO:0000256" key="1">
    <source>
        <dbReference type="ARBA" id="ARBA00022574"/>
    </source>
</evidence>
<dbReference type="PANTHER" id="PTHR44019">
    <property type="entry name" value="WD REPEAT-CONTAINING PROTEIN 55"/>
    <property type="match status" value="1"/>
</dbReference>
<dbReference type="SMART" id="SM00320">
    <property type="entry name" value="WD40"/>
    <property type="match status" value="13"/>
</dbReference>
<feature type="repeat" description="WD" evidence="3">
    <location>
        <begin position="1216"/>
        <end position="1245"/>
    </location>
</feature>
<feature type="domain" description="Novel STAND NTPase 1" evidence="5">
    <location>
        <begin position="39"/>
        <end position="471"/>
    </location>
</feature>
<sequence>MEFHDNVFTGPVAATVEYHDHQHHHPAPGNAEPAWPDNPYRGLAPFGEHDAEVFYGREQVTAQLAHALATRLDGLGTLLVTGPSGAGKSSLFRAGLLPYLAAGRLPGAPGSGRWPRVVMSPTADPLTELAVHLAALSGADPVEIRRTLLAHPDQSPLLFRQAIVNQLGSPGPETAQQRLVLVVDQFEEIFNLAADPANQNLHPGDPASTSAQAFLSVLRAAAEIPAGPSGQPAGLIVIGVRGDFWDRCAALPTLVDIMRAGPFTVAAMGEPELRRAIIGPAGRAGLRVDDDLVDLVLSDLRALPVSAGPPSPSAAGVLPLLSQAMMMTWQHREGDRLTLRGYGTCGGVAHAVRTSAEAVYGGLTPARQALARQVFRQLTITTPSGELVRRRVTRGELEGGQEDDELAAVVSAFTDQRLMVSDGDGIELAHDVLLAAWPRMADWLNEDHEHRILYGQLLHASEEWRRNADDPSFLYQGSRLTAVRRARVVWQSNPFQFSPLPALCLEFLGACDQAATRVERMAVRSRRIGRVVIAVVCIAALVASVAALRAFASERAATSARVLAEEEGRRAEARRKEALSRLLTLHADRLADTDPITAGLLAAAAWRSAPTPEARHRMLATLATGIRTVLNNPSGEITAMATSPDGTTVAIAAGRIVQLWHVQTRRPVGLPLTHSAPVSGLAFSPDGTTLASSAADGDFGDVHGTVQLWSVKAGRVTVLLHDGDMVPGAVAFSPDGKVVAAVTNSSYSDAGRGAIRLWNARTGRPLGEPLRHGGRVVEMAFSPDGTKLISGTTTDGPQLRSADPVQVASHRMWDVRRRVPIGDLMTDRAEGVAAVAFNPDGTTLVTGGNGGKVQLWNALSLQPISEPIEAHARAIETVAFGKDGRVFATGSADGTIRLWDSTTLQAIGEPLRGHSGPVETVVFGAQGTALASSGDTTVRMWDISVLRPTDVPIRVATPFAEMALSPDATVLAVAGPPAPGDEPVHLWDMRTSRPIGRLKSGAQVSTMVFASDGETLAIGAGESTTLWDTGTRHRIGDPLHVGDRVKTLAFRPGGKALAVISDSVDREALHIWNTGRRSAGVPISPDSAATSVAFSPDGELMITGHSDGTVRFRDPRTGQPIGASNQGHDNAVYAIAFSPDGTMFATGSSDRTTTGSGTTRVWDTRTRQPIGAALPQNEWVTALAFSPDGTILVTGGTDGVIQVWDSGTGRPIGTAMKAHETTIESMAFSRDGATLSTAAGDGTVRTMRVALPAEPIEALCDVAGRSLSIEEWKRYLPDSEPFQAACPQ</sequence>
<name>A0A7C9N4P3_9ACTN</name>
<dbReference type="PROSITE" id="PS00678">
    <property type="entry name" value="WD_REPEATS_1"/>
    <property type="match status" value="1"/>
</dbReference>
<feature type="repeat" description="WD" evidence="3">
    <location>
        <begin position="825"/>
        <end position="866"/>
    </location>
</feature>
<feature type="repeat" description="WD" evidence="3">
    <location>
        <begin position="1090"/>
        <end position="1123"/>
    </location>
</feature>
<keyword evidence="2" id="KW-0677">Repeat</keyword>
<keyword evidence="1 3" id="KW-0853">WD repeat</keyword>
<dbReference type="Proteomes" id="UP000479526">
    <property type="component" value="Unassembled WGS sequence"/>
</dbReference>
<dbReference type="EMBL" id="WXEW01000009">
    <property type="protein sequence ID" value="NAS25769.1"/>
    <property type="molecule type" value="Genomic_DNA"/>
</dbReference>
<dbReference type="SUPFAM" id="SSF50978">
    <property type="entry name" value="WD40 repeat-like"/>
    <property type="match status" value="1"/>
</dbReference>
<evidence type="ECO:0000313" key="6">
    <source>
        <dbReference type="EMBL" id="NAS25769.1"/>
    </source>
</evidence>
<accession>A0A7C9N4P3</accession>
<dbReference type="Gene3D" id="2.130.10.10">
    <property type="entry name" value="YVTN repeat-like/Quinoprotein amine dehydrogenase"/>
    <property type="match status" value="4"/>
</dbReference>
<dbReference type="InterPro" id="IPR001680">
    <property type="entry name" value="WD40_rpt"/>
</dbReference>
<dbReference type="InterPro" id="IPR019775">
    <property type="entry name" value="WD40_repeat_CS"/>
</dbReference>
<evidence type="ECO:0000256" key="4">
    <source>
        <dbReference type="SAM" id="MobiDB-lite"/>
    </source>
</evidence>
<dbReference type="InterPro" id="IPR015943">
    <property type="entry name" value="WD40/YVTN_repeat-like_dom_sf"/>
</dbReference>
<proteinExistence type="predicted"/>
<protein>
    <submittedName>
        <fullName evidence="6">AAA family ATPase</fullName>
    </submittedName>
</protein>
<dbReference type="InterPro" id="IPR036322">
    <property type="entry name" value="WD40_repeat_dom_sf"/>
</dbReference>
<dbReference type="PRINTS" id="PR00320">
    <property type="entry name" value="GPROTEINBRPT"/>
</dbReference>
<dbReference type="PROSITE" id="PS50294">
    <property type="entry name" value="WD_REPEATS_REGION"/>
    <property type="match status" value="5"/>
</dbReference>
<organism evidence="6 7">
    <name type="scientific">Herbidospora solisilvae</name>
    <dbReference type="NCBI Taxonomy" id="2696284"/>
    <lineage>
        <taxon>Bacteria</taxon>
        <taxon>Bacillati</taxon>
        <taxon>Actinomycetota</taxon>
        <taxon>Actinomycetes</taxon>
        <taxon>Streptosporangiales</taxon>
        <taxon>Streptosporangiaceae</taxon>
        <taxon>Herbidospora</taxon>
    </lineage>
</organism>
<dbReference type="Pfam" id="PF00400">
    <property type="entry name" value="WD40"/>
    <property type="match status" value="8"/>
</dbReference>
<dbReference type="SUPFAM" id="SSF52540">
    <property type="entry name" value="P-loop containing nucleoside triphosphate hydrolases"/>
    <property type="match status" value="1"/>
</dbReference>
<comment type="caution">
    <text evidence="6">The sequence shown here is derived from an EMBL/GenBank/DDBJ whole genome shotgun (WGS) entry which is preliminary data.</text>
</comment>
<dbReference type="Pfam" id="PF20703">
    <property type="entry name" value="nSTAND1"/>
    <property type="match status" value="1"/>
</dbReference>
<evidence type="ECO:0000256" key="3">
    <source>
        <dbReference type="PROSITE-ProRule" id="PRU00221"/>
    </source>
</evidence>
<dbReference type="SUPFAM" id="SSF82171">
    <property type="entry name" value="DPP6 N-terminal domain-like"/>
    <property type="match status" value="1"/>
</dbReference>
<dbReference type="CDD" id="cd00200">
    <property type="entry name" value="WD40"/>
    <property type="match status" value="2"/>
</dbReference>